<dbReference type="EMBL" id="SLXV01000005">
    <property type="protein sequence ID" value="TCP69852.1"/>
    <property type="molecule type" value="Genomic_DNA"/>
</dbReference>
<feature type="transmembrane region" description="Helical" evidence="8">
    <location>
        <begin position="262"/>
        <end position="281"/>
    </location>
</feature>
<evidence type="ECO:0000256" key="7">
    <source>
        <dbReference type="ARBA" id="ARBA00023136"/>
    </source>
</evidence>
<feature type="transmembrane region" description="Helical" evidence="8">
    <location>
        <begin position="161"/>
        <end position="180"/>
    </location>
</feature>
<evidence type="ECO:0000256" key="4">
    <source>
        <dbReference type="ARBA" id="ARBA00022475"/>
    </source>
</evidence>
<evidence type="ECO:0000256" key="3">
    <source>
        <dbReference type="ARBA" id="ARBA00022448"/>
    </source>
</evidence>
<evidence type="ECO:0000256" key="6">
    <source>
        <dbReference type="ARBA" id="ARBA00022989"/>
    </source>
</evidence>
<feature type="transmembrane region" description="Helical" evidence="8">
    <location>
        <begin position="395"/>
        <end position="413"/>
    </location>
</feature>
<reference evidence="10 11" key="1">
    <citation type="submission" date="2019-03" db="EMBL/GenBank/DDBJ databases">
        <title>Genomic Encyclopedia of Type Strains, Phase IV (KMG-IV): sequencing the most valuable type-strain genomes for metagenomic binning, comparative biology and taxonomic classification.</title>
        <authorList>
            <person name="Goeker M."/>
        </authorList>
    </citation>
    <scope>NUCLEOTIDE SEQUENCE [LARGE SCALE GENOMIC DNA]</scope>
    <source>
        <strain evidence="10 11">DSM 46831</strain>
    </source>
</reference>
<comment type="subcellular location">
    <subcellularLocation>
        <location evidence="1">Cell membrane</location>
        <topology evidence="1">Multi-pass membrane protein</topology>
    </subcellularLocation>
</comment>
<dbReference type="InterPro" id="IPR020846">
    <property type="entry name" value="MFS_dom"/>
</dbReference>
<feature type="transmembrane region" description="Helical" evidence="8">
    <location>
        <begin position="135"/>
        <end position="155"/>
    </location>
</feature>
<protein>
    <submittedName>
        <fullName evidence="10">EmrB/QacA subfamily drug resistance transporter</fullName>
    </submittedName>
</protein>
<feature type="transmembrane region" description="Helical" evidence="8">
    <location>
        <begin position="102"/>
        <end position="123"/>
    </location>
</feature>
<evidence type="ECO:0000313" key="11">
    <source>
        <dbReference type="Proteomes" id="UP000294746"/>
    </source>
</evidence>
<evidence type="ECO:0000313" key="10">
    <source>
        <dbReference type="EMBL" id="TCP69852.1"/>
    </source>
</evidence>
<dbReference type="Proteomes" id="UP000294746">
    <property type="component" value="Unassembled WGS sequence"/>
</dbReference>
<feature type="transmembrane region" description="Helical" evidence="8">
    <location>
        <begin position="192"/>
        <end position="212"/>
    </location>
</feature>
<feature type="transmembrane region" description="Helical" evidence="8">
    <location>
        <begin position="351"/>
        <end position="374"/>
    </location>
</feature>
<dbReference type="NCBIfam" id="TIGR00711">
    <property type="entry name" value="efflux_EmrB"/>
    <property type="match status" value="1"/>
</dbReference>
<feature type="domain" description="Major facilitator superfamily (MFS) profile" evidence="9">
    <location>
        <begin position="7"/>
        <end position="452"/>
    </location>
</feature>
<dbReference type="Gene3D" id="1.20.1250.20">
    <property type="entry name" value="MFS general substrate transporter like domains"/>
    <property type="match status" value="1"/>
</dbReference>
<dbReference type="InterPro" id="IPR036259">
    <property type="entry name" value="MFS_trans_sf"/>
</dbReference>
<proteinExistence type="inferred from homology"/>
<sequence>MSKRKVVVLVYVLAMFMAAMDATITNVALPAMGAAFQIPLSATSAINVGYLVGVAMLLPIAGWLGDRFGTKRVFLISLSIFTVSSFLCGMANSLVTLNIARIIQGAAGGLLTPVGMAILFRTFTPEERPRLSRMIVFPVAVAPALGPIIGGFLVDQLSWRWIFYINIPFGILAVIVGMLFLEEYRKETRERFDGKGFLLSVFGFSMFMYALTQGPSQGWTSPEIWITGVLGLSFMIALIFVEWRAKDPLLDLKLLNEPLFRIMSIISACSAAALFGMLYTFPLMYQSALHVSALNTGLTVFPEAIGLMISSQLLPTSLKKLGVKRLMILSLTGSVVVFALIAFLSASVNPWIVRVLMFSVGIFLGHSVGALRATAFNHISHGSMARATTLFQVQYRLGSVLGVAILASVIGLADLIGGSQTNPITYQWALFGSAIFLILSLIFAIQLKNTEKISEAPSQKARAS</sequence>
<keyword evidence="3" id="KW-0813">Transport</keyword>
<keyword evidence="11" id="KW-1185">Reference proteome</keyword>
<feature type="transmembrane region" description="Helical" evidence="8">
    <location>
        <begin position="293"/>
        <end position="314"/>
    </location>
</feature>
<feature type="transmembrane region" description="Helical" evidence="8">
    <location>
        <begin position="45"/>
        <end position="64"/>
    </location>
</feature>
<keyword evidence="7 8" id="KW-0472">Membrane</keyword>
<dbReference type="PROSITE" id="PS50850">
    <property type="entry name" value="MFS"/>
    <property type="match status" value="1"/>
</dbReference>
<dbReference type="InterPro" id="IPR011701">
    <property type="entry name" value="MFS"/>
</dbReference>
<dbReference type="PRINTS" id="PR01036">
    <property type="entry name" value="TCRTETB"/>
</dbReference>
<keyword evidence="6 8" id="KW-1133">Transmembrane helix</keyword>
<dbReference type="Pfam" id="PF07690">
    <property type="entry name" value="MFS_1"/>
    <property type="match status" value="1"/>
</dbReference>
<comment type="similarity">
    <text evidence="2">Belongs to the major facilitator superfamily. EmrB family.</text>
</comment>
<evidence type="ECO:0000256" key="8">
    <source>
        <dbReference type="SAM" id="Phobius"/>
    </source>
</evidence>
<feature type="transmembrane region" description="Helical" evidence="8">
    <location>
        <begin position="425"/>
        <end position="445"/>
    </location>
</feature>
<dbReference type="SUPFAM" id="SSF103473">
    <property type="entry name" value="MFS general substrate transporter"/>
    <property type="match status" value="1"/>
</dbReference>
<keyword evidence="5 8" id="KW-0812">Transmembrane</keyword>
<evidence type="ECO:0000256" key="1">
    <source>
        <dbReference type="ARBA" id="ARBA00004651"/>
    </source>
</evidence>
<feature type="transmembrane region" description="Helical" evidence="8">
    <location>
        <begin position="326"/>
        <end position="345"/>
    </location>
</feature>
<comment type="caution">
    <text evidence="10">The sequence shown here is derived from an EMBL/GenBank/DDBJ whole genome shotgun (WGS) entry which is preliminary data.</text>
</comment>
<dbReference type="AlphaFoldDB" id="A0A4V2SYE4"/>
<dbReference type="PANTHER" id="PTHR42718:SF9">
    <property type="entry name" value="MAJOR FACILITATOR SUPERFAMILY MULTIDRUG TRANSPORTER MFSC"/>
    <property type="match status" value="1"/>
</dbReference>
<feature type="transmembrane region" description="Helical" evidence="8">
    <location>
        <begin position="224"/>
        <end position="241"/>
    </location>
</feature>
<evidence type="ECO:0000256" key="5">
    <source>
        <dbReference type="ARBA" id="ARBA00022692"/>
    </source>
</evidence>
<name>A0A4V2SYE4_9BACL</name>
<dbReference type="PANTHER" id="PTHR42718">
    <property type="entry name" value="MAJOR FACILITATOR SUPERFAMILY MULTIDRUG TRANSPORTER MFSC"/>
    <property type="match status" value="1"/>
</dbReference>
<accession>A0A4V2SYE4</accession>
<dbReference type="GO" id="GO:0022857">
    <property type="term" value="F:transmembrane transporter activity"/>
    <property type="evidence" value="ECO:0007669"/>
    <property type="project" value="InterPro"/>
</dbReference>
<dbReference type="RefSeq" id="WP_279388931.1">
    <property type="nucleotide sequence ID" value="NZ_SLXV01000005.1"/>
</dbReference>
<evidence type="ECO:0000259" key="9">
    <source>
        <dbReference type="PROSITE" id="PS50850"/>
    </source>
</evidence>
<evidence type="ECO:0000256" key="2">
    <source>
        <dbReference type="ARBA" id="ARBA00008537"/>
    </source>
</evidence>
<dbReference type="InterPro" id="IPR004638">
    <property type="entry name" value="EmrB-like"/>
</dbReference>
<dbReference type="GO" id="GO:0005886">
    <property type="term" value="C:plasma membrane"/>
    <property type="evidence" value="ECO:0007669"/>
    <property type="project" value="UniProtKB-SubCell"/>
</dbReference>
<keyword evidence="4" id="KW-1003">Cell membrane</keyword>
<gene>
    <name evidence="10" type="ORF">EDD57_10535</name>
</gene>
<organism evidence="10 11">
    <name type="scientific">Baia soyae</name>
    <dbReference type="NCBI Taxonomy" id="1544746"/>
    <lineage>
        <taxon>Bacteria</taxon>
        <taxon>Bacillati</taxon>
        <taxon>Bacillota</taxon>
        <taxon>Bacilli</taxon>
        <taxon>Bacillales</taxon>
        <taxon>Thermoactinomycetaceae</taxon>
        <taxon>Baia</taxon>
    </lineage>
</organism>
<dbReference type="Gene3D" id="1.20.1720.10">
    <property type="entry name" value="Multidrug resistance protein D"/>
    <property type="match status" value="1"/>
</dbReference>
<feature type="transmembrane region" description="Helical" evidence="8">
    <location>
        <begin position="73"/>
        <end position="96"/>
    </location>
</feature>